<dbReference type="EMBL" id="CM020619">
    <property type="protein sequence ID" value="KAK1866887.1"/>
    <property type="molecule type" value="Genomic_DNA"/>
</dbReference>
<evidence type="ECO:0000313" key="1">
    <source>
        <dbReference type="EMBL" id="KAK1866887.1"/>
    </source>
</evidence>
<evidence type="ECO:0000313" key="2">
    <source>
        <dbReference type="Proteomes" id="UP000798662"/>
    </source>
</evidence>
<name>A0ACC3C9M6_PYRYE</name>
<organism evidence="1 2">
    <name type="scientific">Pyropia yezoensis</name>
    <name type="common">Susabi-nori</name>
    <name type="synonym">Porphyra yezoensis</name>
    <dbReference type="NCBI Taxonomy" id="2788"/>
    <lineage>
        <taxon>Eukaryota</taxon>
        <taxon>Rhodophyta</taxon>
        <taxon>Bangiophyceae</taxon>
        <taxon>Bangiales</taxon>
        <taxon>Bangiaceae</taxon>
        <taxon>Pyropia</taxon>
    </lineage>
</organism>
<comment type="caution">
    <text evidence="1">The sequence shown here is derived from an EMBL/GenBank/DDBJ whole genome shotgun (WGS) entry which is preliminary data.</text>
</comment>
<keyword evidence="2" id="KW-1185">Reference proteome</keyword>
<reference evidence="1" key="1">
    <citation type="submission" date="2019-11" db="EMBL/GenBank/DDBJ databases">
        <title>Nori genome reveals adaptations in red seaweeds to the harsh intertidal environment.</title>
        <authorList>
            <person name="Wang D."/>
            <person name="Mao Y."/>
        </authorList>
    </citation>
    <scope>NUCLEOTIDE SEQUENCE</scope>
    <source>
        <tissue evidence="1">Gametophyte</tissue>
    </source>
</reference>
<gene>
    <name evidence="1" type="ORF">I4F81_009399</name>
</gene>
<dbReference type="Proteomes" id="UP000798662">
    <property type="component" value="Chromosome 2"/>
</dbReference>
<proteinExistence type="predicted"/>
<protein>
    <submittedName>
        <fullName evidence="1">Uncharacterized protein</fullName>
    </submittedName>
</protein>
<accession>A0ACC3C9M6</accession>
<sequence length="474" mass="53066">MSDMEEEDYGFEYETDDDEEEDVAIENAYYAAKGLLHTDPPAALSGFEGVIELEGEPGGWGFKALKQIVKLHFRQGNYSAMLTRYSELLGYIRSAVTRNVSEKVINSILDYVSTAQSAQQVDLLHSFYETTLNALALASNERLWFKTNLKLGKLWFDGGQYGRLAKVLKELHRSCIGEDGQDDQKKGTQLLEVFALEIQLYTATKNNKRLKTLYERALTVKSAIPHPRIMGVIRECGGKMRMRQREYEAAQSDFFEAFKNYDEAGVGKRIACLKYLVLANMLAVSDIDPFDSPEAKPYTSNPEIVSMTALRAAYSSKDIGEFERILATHHESIMGDAFVADHLAELLRTVRTQVLLRLLVGYTRMGLPYASKRLNVPEEELEALLVGLILDGKVKGKIDQVRREVVLEGEGAWDAKYKAIEAWGERVAELQAAVSAQLQPSSACRGPPSSAFFGDSHMHIQAGLPYILLNILQE</sequence>